<reference evidence="3" key="1">
    <citation type="journal article" date="2023" name="Proc. Natl. Acad. Sci. U.S.A.">
        <title>Genomic and structural basis for evolution of tropane alkaloid biosynthesis.</title>
        <authorList>
            <person name="Wanga Y.-J."/>
            <person name="Taina T."/>
            <person name="Yua J.-Y."/>
            <person name="Lia J."/>
            <person name="Xua B."/>
            <person name="Chenc J."/>
            <person name="D'Auriad J.C."/>
            <person name="Huanga J.-P."/>
            <person name="Huanga S.-X."/>
        </authorList>
    </citation>
    <scope>NUCLEOTIDE SEQUENCE [LARGE SCALE GENOMIC DNA]</scope>
    <source>
        <strain evidence="3">cv. KIB-2019</strain>
    </source>
</reference>
<name>A0A9Q1M2Q6_9SOLA</name>
<dbReference type="EMBL" id="JAJAGQ010000010">
    <property type="protein sequence ID" value="KAJ8550680.1"/>
    <property type="molecule type" value="Genomic_DNA"/>
</dbReference>
<feature type="region of interest" description="Disordered" evidence="1">
    <location>
        <begin position="168"/>
        <end position="199"/>
    </location>
</feature>
<sequence length="221" mass="24362">MGSIVEELDDDGGLTDDIATGNTNNSTEEMNKSDGIDMPSEGEINKDDVQFRPAAELIESIVEQEVSVDRAIVPLDTRPAATGQIDKGTLALDISHTNPDSITSTEREQGGNKQIVTLRKESSNKVLHDIVSYFMEELNDSTKVIDEPREDRREGDVESITRVLSQVTKDAGISPKSNMKTAKKGKSQGSIDNLEPTRVVPKRVVEPRIVLDDDESYHMEH</sequence>
<gene>
    <name evidence="2" type="ORF">K7X08_000050</name>
</gene>
<evidence type="ECO:0000256" key="1">
    <source>
        <dbReference type="SAM" id="MobiDB-lite"/>
    </source>
</evidence>
<dbReference type="AlphaFoldDB" id="A0A9Q1M2Q6"/>
<dbReference type="Proteomes" id="UP001152561">
    <property type="component" value="Unassembled WGS sequence"/>
</dbReference>
<evidence type="ECO:0000313" key="3">
    <source>
        <dbReference type="Proteomes" id="UP001152561"/>
    </source>
</evidence>
<protein>
    <submittedName>
        <fullName evidence="2">Uncharacterized protein</fullName>
    </submittedName>
</protein>
<feature type="compositionally biased region" description="Acidic residues" evidence="1">
    <location>
        <begin position="1"/>
        <end position="14"/>
    </location>
</feature>
<comment type="caution">
    <text evidence="2">The sequence shown here is derived from an EMBL/GenBank/DDBJ whole genome shotgun (WGS) entry which is preliminary data.</text>
</comment>
<evidence type="ECO:0000313" key="2">
    <source>
        <dbReference type="EMBL" id="KAJ8550680.1"/>
    </source>
</evidence>
<proteinExistence type="predicted"/>
<feature type="region of interest" description="Disordered" evidence="1">
    <location>
        <begin position="1"/>
        <end position="47"/>
    </location>
</feature>
<organism evidence="2 3">
    <name type="scientific">Anisodus acutangulus</name>
    <dbReference type="NCBI Taxonomy" id="402998"/>
    <lineage>
        <taxon>Eukaryota</taxon>
        <taxon>Viridiplantae</taxon>
        <taxon>Streptophyta</taxon>
        <taxon>Embryophyta</taxon>
        <taxon>Tracheophyta</taxon>
        <taxon>Spermatophyta</taxon>
        <taxon>Magnoliopsida</taxon>
        <taxon>eudicotyledons</taxon>
        <taxon>Gunneridae</taxon>
        <taxon>Pentapetalae</taxon>
        <taxon>asterids</taxon>
        <taxon>lamiids</taxon>
        <taxon>Solanales</taxon>
        <taxon>Solanaceae</taxon>
        <taxon>Solanoideae</taxon>
        <taxon>Hyoscyameae</taxon>
        <taxon>Anisodus</taxon>
    </lineage>
</organism>
<keyword evidence="3" id="KW-1185">Reference proteome</keyword>
<accession>A0A9Q1M2Q6</accession>